<dbReference type="InterPro" id="IPR000157">
    <property type="entry name" value="TIR_dom"/>
</dbReference>
<dbReference type="Gene3D" id="3.40.50.10140">
    <property type="entry name" value="Toll/interleukin-1 receptor homology (TIR) domain"/>
    <property type="match status" value="1"/>
</dbReference>
<dbReference type="InterPro" id="IPR032675">
    <property type="entry name" value="LRR_dom_sf"/>
</dbReference>
<sequence length="1238" mass="139075">MAFQTNALTGAAPADNKYDVFISFRGEDTRNNFTDHLFAALDSKRLIVFKDDKRLEKGRPIGKELVDAIRASTAAVVVFSRRYADSSWCLDELAEIVRCKEACGQRVVPVFCGVEMDDVRDQKGEFGDAFERHETVFSGEVGRVVQWRDALSEVARMDGWRLGGRNESEVVEEIAEELCKKLHHHHQQTVPDYVKGLVGMESRLEELVSCLCLELDDVRLVGICGMGGIGKTTIARAIFQKLAFQFEGSSFLSDVREAVEKHGVEKLQQQLLWEIAGDTSKIWDGHRGAFFIRNRLRRKRVLIVIDNVDKLQILRLLAGKRDWFGQGSRILVTSRDKHLLVTYGVDQIYDSKTLNEDEGVMLLSHKAFKQNHPAKGFEQLSKKVVAYANGLPLALEILGSFLHKKDAREWEKAAKTLEEPLNAREGGSLSFQKSPQEKIFRILKLSYDGLDVTEQQMFLDIACYFTLHDVNEVSQIFESCDFYPGIGLNVLAEKCLITILSGRLYMHDLLNEMGRTLVYQECPEEPGKRSRLWSYNDIQQILADSTGTEAVEVIILSSYEKRKILMGENAFSRMTNLRILEIDVPDHADTTPILLSSKLRILKWSDYPMKAWPQDFCPSKLFSLTLCSSRIQELSHAVLHSESLKLIDLSHSINLKTIPDFSGIPNLEKLILDGCKNLVSIHPSIGDLKKLVVLSLRNCSSLCSLPCSVTEVRTLRVLSIAGCSKLNQLPENVESLECLEELDIRGTAIRKAPSSIVQLTNLKNLWLSGLRGEQPSFWSSIISCVLPGIGSHSVGFSLPSSFAGLQSLMQLDLSDCNLMEGAIPSDIGCLSALKRLNLSRNNFVSLPESIVRLSHLESLNLDYCERLEVLPALPLSIQKLDAHNCSSLTTISAPSGLSISKHQNFIFTNCLKLNGNKGHDNVAFVLLKGHLLLVGRITIQHFLTHCSKLVTSLSGNMPSLAVVQQQVQREIQAFPQIPSDIPRLVVQLSKCEIPDWFTYQTRESSVEIQLPKYWYSDATFMGVAFCAEFEVQKVSNNSDPLSKKTHMFGVSLQHESGNSRYIIDGLYQTFSVDTLAASDHLWLLYIPFNEFFYKETWPSVVATFTIQGPYFKFRKTGARLVYLEDALQLDPMMAPDALASYSMLLTVYRQLLIPIAMEGMGKLGSIFFNFLQRNPQIISLMDQQNSGAESSSKVHQSVLEAGESSESCRESEEGPRYIPIRDHRDPVPIVMKLMQAPY</sequence>
<dbReference type="InterPro" id="IPR042197">
    <property type="entry name" value="Apaf_helical"/>
</dbReference>
<dbReference type="Gene3D" id="3.40.50.300">
    <property type="entry name" value="P-loop containing nucleotide triphosphate hydrolases"/>
    <property type="match status" value="1"/>
</dbReference>
<proteinExistence type="predicted"/>
<evidence type="ECO:0000256" key="2">
    <source>
        <dbReference type="ARBA" id="ARBA00022614"/>
    </source>
</evidence>
<dbReference type="EnsemblPlants" id="Kaladp0046s0112.1.v1.1">
    <property type="protein sequence ID" value="Kaladp0046s0112.1.v1.1"/>
    <property type="gene ID" value="Kaladp0046s0112.v1.1"/>
</dbReference>
<evidence type="ECO:0000256" key="8">
    <source>
        <dbReference type="SAM" id="MobiDB-lite"/>
    </source>
</evidence>
<reference evidence="10" key="1">
    <citation type="submission" date="2021-01" db="UniProtKB">
        <authorList>
            <consortium name="EnsemblPlants"/>
        </authorList>
    </citation>
    <scope>IDENTIFICATION</scope>
</reference>
<dbReference type="Pfam" id="PF01582">
    <property type="entry name" value="TIR"/>
    <property type="match status" value="1"/>
</dbReference>
<dbReference type="InterPro" id="IPR055414">
    <property type="entry name" value="LRR_R13L4/SHOC2-like"/>
</dbReference>
<accession>A0A7N0TUA3</accession>
<dbReference type="Gene3D" id="1.10.8.430">
    <property type="entry name" value="Helical domain of apoptotic protease-activating factors"/>
    <property type="match status" value="1"/>
</dbReference>
<keyword evidence="4" id="KW-0378">Hydrolase</keyword>
<keyword evidence="3" id="KW-0677">Repeat</keyword>
<evidence type="ECO:0000256" key="6">
    <source>
        <dbReference type="ARBA" id="ARBA00023027"/>
    </source>
</evidence>
<dbReference type="Proteomes" id="UP000594263">
    <property type="component" value="Unplaced"/>
</dbReference>
<evidence type="ECO:0000256" key="3">
    <source>
        <dbReference type="ARBA" id="ARBA00022737"/>
    </source>
</evidence>
<dbReference type="Gramene" id="Kaladp0046s0112.1.v1.1">
    <property type="protein sequence ID" value="Kaladp0046s0112.1.v1.1"/>
    <property type="gene ID" value="Kaladp0046s0112.v1.1"/>
</dbReference>
<dbReference type="InterPro" id="IPR045344">
    <property type="entry name" value="C-JID"/>
</dbReference>
<dbReference type="SMART" id="SM00255">
    <property type="entry name" value="TIR"/>
    <property type="match status" value="1"/>
</dbReference>
<dbReference type="Pfam" id="PF23282">
    <property type="entry name" value="WHD_ROQ1"/>
    <property type="match status" value="1"/>
</dbReference>
<dbReference type="Pfam" id="PF20160">
    <property type="entry name" value="C-JID"/>
    <property type="match status" value="1"/>
</dbReference>
<dbReference type="InterPro" id="IPR001611">
    <property type="entry name" value="Leu-rich_rpt"/>
</dbReference>
<dbReference type="PANTHER" id="PTHR11017:SF510">
    <property type="entry name" value="ADP-RIBOSYL CYCLASE_CYCLIC ADP-RIBOSE HYDROLASE"/>
    <property type="match status" value="1"/>
</dbReference>
<dbReference type="SUPFAM" id="SSF52058">
    <property type="entry name" value="L domain-like"/>
    <property type="match status" value="1"/>
</dbReference>
<keyword evidence="5" id="KW-0611">Plant defense</keyword>
<dbReference type="InterPro" id="IPR002182">
    <property type="entry name" value="NB-ARC"/>
</dbReference>
<evidence type="ECO:0000256" key="7">
    <source>
        <dbReference type="ARBA" id="ARBA00047304"/>
    </source>
</evidence>
<dbReference type="PANTHER" id="PTHR11017">
    <property type="entry name" value="LEUCINE-RICH REPEAT-CONTAINING PROTEIN"/>
    <property type="match status" value="1"/>
</dbReference>
<evidence type="ECO:0000313" key="10">
    <source>
        <dbReference type="EnsemblPlants" id="Kaladp0046s0112.1.v1.1"/>
    </source>
</evidence>
<keyword evidence="6" id="KW-0520">NAD</keyword>
<evidence type="ECO:0000259" key="9">
    <source>
        <dbReference type="PROSITE" id="PS50104"/>
    </source>
</evidence>
<feature type="compositionally biased region" description="Basic and acidic residues" evidence="8">
    <location>
        <begin position="1206"/>
        <end position="1219"/>
    </location>
</feature>
<dbReference type="InterPro" id="IPR027417">
    <property type="entry name" value="P-loop_NTPase"/>
</dbReference>
<dbReference type="GO" id="GO:0061809">
    <property type="term" value="F:NAD+ nucleosidase activity, cyclic ADP-ribose generating"/>
    <property type="evidence" value="ECO:0007669"/>
    <property type="project" value="UniProtKB-EC"/>
</dbReference>
<dbReference type="Pfam" id="PF00560">
    <property type="entry name" value="LRR_1"/>
    <property type="match status" value="1"/>
</dbReference>
<dbReference type="OMA" id="REVHATH"/>
<dbReference type="EC" id="3.2.2.6" evidence="1"/>
<dbReference type="SUPFAM" id="SSF52200">
    <property type="entry name" value="Toll/Interleukin receptor TIR domain"/>
    <property type="match status" value="1"/>
</dbReference>
<evidence type="ECO:0000313" key="11">
    <source>
        <dbReference type="Proteomes" id="UP000594263"/>
    </source>
</evidence>
<keyword evidence="11" id="KW-1185">Reference proteome</keyword>
<dbReference type="InterPro" id="IPR035897">
    <property type="entry name" value="Toll_tir_struct_dom_sf"/>
</dbReference>
<dbReference type="FunFam" id="3.40.50.10140:FF:000007">
    <property type="entry name" value="Disease resistance protein (TIR-NBS-LRR class)"/>
    <property type="match status" value="1"/>
</dbReference>
<dbReference type="InterPro" id="IPR044974">
    <property type="entry name" value="Disease_R_plants"/>
</dbReference>
<organism evidence="10 11">
    <name type="scientific">Kalanchoe fedtschenkoi</name>
    <name type="common">Lavender scallops</name>
    <name type="synonym">South American air plant</name>
    <dbReference type="NCBI Taxonomy" id="63787"/>
    <lineage>
        <taxon>Eukaryota</taxon>
        <taxon>Viridiplantae</taxon>
        <taxon>Streptophyta</taxon>
        <taxon>Embryophyta</taxon>
        <taxon>Tracheophyta</taxon>
        <taxon>Spermatophyta</taxon>
        <taxon>Magnoliopsida</taxon>
        <taxon>eudicotyledons</taxon>
        <taxon>Gunneridae</taxon>
        <taxon>Pentapetalae</taxon>
        <taxon>Saxifragales</taxon>
        <taxon>Crassulaceae</taxon>
        <taxon>Kalanchoe</taxon>
    </lineage>
</organism>
<dbReference type="Gene3D" id="3.80.10.10">
    <property type="entry name" value="Ribonuclease Inhibitor"/>
    <property type="match status" value="2"/>
</dbReference>
<evidence type="ECO:0000256" key="1">
    <source>
        <dbReference type="ARBA" id="ARBA00011982"/>
    </source>
</evidence>
<dbReference type="GO" id="GO:0043531">
    <property type="term" value="F:ADP binding"/>
    <property type="evidence" value="ECO:0007669"/>
    <property type="project" value="InterPro"/>
</dbReference>
<feature type="domain" description="TIR" evidence="9">
    <location>
        <begin position="16"/>
        <end position="182"/>
    </location>
</feature>
<keyword evidence="2" id="KW-0433">Leucine-rich repeat</keyword>
<dbReference type="PRINTS" id="PR00364">
    <property type="entry name" value="DISEASERSIST"/>
</dbReference>
<dbReference type="Pfam" id="PF00931">
    <property type="entry name" value="NB-ARC"/>
    <property type="match status" value="1"/>
</dbReference>
<protein>
    <recommendedName>
        <fullName evidence="1">ADP-ribosyl cyclase/cyclic ADP-ribose hydrolase</fullName>
        <ecNumber evidence="1">3.2.2.6</ecNumber>
    </recommendedName>
</protein>
<dbReference type="AlphaFoldDB" id="A0A7N0TUA3"/>
<feature type="region of interest" description="Disordered" evidence="8">
    <location>
        <begin position="1191"/>
        <end position="1219"/>
    </location>
</feature>
<dbReference type="Pfam" id="PF23598">
    <property type="entry name" value="LRR_14"/>
    <property type="match status" value="1"/>
</dbReference>
<evidence type="ECO:0000256" key="4">
    <source>
        <dbReference type="ARBA" id="ARBA00022801"/>
    </source>
</evidence>
<dbReference type="GO" id="GO:0007165">
    <property type="term" value="P:signal transduction"/>
    <property type="evidence" value="ECO:0007669"/>
    <property type="project" value="InterPro"/>
</dbReference>
<name>A0A7N0TUA3_KALFE</name>
<dbReference type="PROSITE" id="PS50104">
    <property type="entry name" value="TIR"/>
    <property type="match status" value="1"/>
</dbReference>
<dbReference type="Pfam" id="PF13855">
    <property type="entry name" value="LRR_8"/>
    <property type="match status" value="1"/>
</dbReference>
<dbReference type="GO" id="GO:0006952">
    <property type="term" value="P:defense response"/>
    <property type="evidence" value="ECO:0007669"/>
    <property type="project" value="UniProtKB-KW"/>
</dbReference>
<evidence type="ECO:0000256" key="5">
    <source>
        <dbReference type="ARBA" id="ARBA00022821"/>
    </source>
</evidence>
<comment type="catalytic activity">
    <reaction evidence="7">
        <text>NAD(+) + H2O = ADP-D-ribose + nicotinamide + H(+)</text>
        <dbReference type="Rhea" id="RHEA:16301"/>
        <dbReference type="ChEBI" id="CHEBI:15377"/>
        <dbReference type="ChEBI" id="CHEBI:15378"/>
        <dbReference type="ChEBI" id="CHEBI:17154"/>
        <dbReference type="ChEBI" id="CHEBI:57540"/>
        <dbReference type="ChEBI" id="CHEBI:57967"/>
        <dbReference type="EC" id="3.2.2.6"/>
    </reaction>
    <physiologicalReaction direction="left-to-right" evidence="7">
        <dbReference type="Rhea" id="RHEA:16302"/>
    </physiologicalReaction>
</comment>
<dbReference type="GO" id="GO:0051707">
    <property type="term" value="P:response to other organism"/>
    <property type="evidence" value="ECO:0007669"/>
    <property type="project" value="UniProtKB-ARBA"/>
</dbReference>
<dbReference type="SUPFAM" id="SSF52540">
    <property type="entry name" value="P-loop containing nucleoside triphosphate hydrolases"/>
    <property type="match status" value="1"/>
</dbReference>
<dbReference type="InterPro" id="IPR058192">
    <property type="entry name" value="WHD_ROQ1-like"/>
</dbReference>